<dbReference type="OrthoDB" id="9805017at2"/>
<evidence type="ECO:0000313" key="2">
    <source>
        <dbReference type="Proteomes" id="UP000232883"/>
    </source>
</evidence>
<dbReference type="Pfam" id="PF17963">
    <property type="entry name" value="Big_9"/>
    <property type="match status" value="5"/>
</dbReference>
<dbReference type="Proteomes" id="UP000232883">
    <property type="component" value="Chromosome"/>
</dbReference>
<dbReference type="RefSeq" id="WP_100993479.1">
    <property type="nucleotide sequence ID" value="NZ_CP025096.1"/>
</dbReference>
<evidence type="ECO:0008006" key="3">
    <source>
        <dbReference type="Google" id="ProtNLM"/>
    </source>
</evidence>
<dbReference type="KEGG" id="spir:CWM47_36995"/>
<organism evidence="1 2">
    <name type="scientific">Spirosoma pollinicola</name>
    <dbReference type="NCBI Taxonomy" id="2057025"/>
    <lineage>
        <taxon>Bacteria</taxon>
        <taxon>Pseudomonadati</taxon>
        <taxon>Bacteroidota</taxon>
        <taxon>Cytophagia</taxon>
        <taxon>Cytophagales</taxon>
        <taxon>Cytophagaceae</taxon>
        <taxon>Spirosoma</taxon>
    </lineage>
</organism>
<proteinExistence type="predicted"/>
<accession>A0A2K8ZAS4</accession>
<gene>
    <name evidence="1" type="ORF">CWM47_36995</name>
</gene>
<reference evidence="1 2" key="1">
    <citation type="submission" date="2017-11" db="EMBL/GenBank/DDBJ databases">
        <title>Taxonomic description and genome sequences of Spirosoma HA7 sp. nov., isolated from pollen microhabitat of Corylus avellana.</title>
        <authorList>
            <person name="Ambika Manirajan B."/>
            <person name="Suarez C."/>
            <person name="Ratering S."/>
            <person name="Geissler-Plaum R."/>
            <person name="Cardinale M."/>
            <person name="Sylvia S."/>
        </authorList>
    </citation>
    <scope>NUCLEOTIDE SEQUENCE [LARGE SCALE GENOMIC DNA]</scope>
    <source>
        <strain evidence="1 2">HA7</strain>
    </source>
</reference>
<keyword evidence="2" id="KW-1185">Reference proteome</keyword>
<dbReference type="NCBIfam" id="NF012211">
    <property type="entry name" value="tand_rpt_95"/>
    <property type="match status" value="3"/>
</dbReference>
<dbReference type="Gene3D" id="2.60.40.3440">
    <property type="match status" value="4"/>
</dbReference>
<protein>
    <recommendedName>
        <fullName evidence="3">Tandem-95 repeat protein</fullName>
    </recommendedName>
</protein>
<dbReference type="EMBL" id="CP025096">
    <property type="protein sequence ID" value="AUD06950.1"/>
    <property type="molecule type" value="Genomic_DNA"/>
</dbReference>
<dbReference type="AlphaFoldDB" id="A0A2K8ZAS4"/>
<evidence type="ECO:0000313" key="1">
    <source>
        <dbReference type="EMBL" id="AUD06950.1"/>
    </source>
</evidence>
<sequence length="876" mass="87190">MISGLTASTSYTVSYSKNGAAAQTVVLTSTAAGAVTVTGLGQGSYQLTSLGTSNCTSAQTLPAVVLVDPAGPALAQNQVSGTNPTACNATTGSITLSGLTASTSYTVSYSKNGGSTVAIVQNSTAGGLFTISGLGQGNYTISNLGTNNCTSMLSLSAITLSDPAAPILSAASLVGTNPTTCGTATGSFSVTGLNANVSYTLSYEKDGGVVAPVSLISNALGVISVTGLATGSYGNFVLTNNLGCSTAPLVGPFNLSNPSLPTPTVATLTSVNASCGGNDGKLQLSGLTAGQTFVFHYQLGSIAQAKVAPVNASGILSVTGLSPGVYSDFYVTQGACISGTYPGPITLNANCLPPVVTPDIASTSPGKPVTGNVLTNDTDPNTSPTTGGQLTASLINQPAVGSVVLNPDGSYTYTPPTGFTGVTSFCYLATNTAGLSASTCVSIHVNPDPSPLANDAPIANNDNTQTTMGVAVTINAAANDTDPDSATSLNGQLNTPTILAQPSVGVASVVNGKFVYTPPANFTGVVSFPYSICDKATPALCATAVVTINVQPTPPVGTTLSPVAVDDALLTTKNTSATGTVAANDSDPNSPALPLTFTSGQPAHGTVVMGPNGTYAYIPVTGYSGPDSFTYLACNTAGKCDVATVTIDVQVPANLPPVLVGEPIVTDQGKPVTVCLPIVDGDVTDTHSVTVCGQPGNGVVTAQVNNTTHQVCLTYTPTPGFTGSTSVCITVCDAAGSCTTVLVPITVIPTSQTIALPQPPVVVVVPIVTPKDSTAQVCMTIVDPNMGDVQSVTLCSSPTKGSVTATVNNTTNQVCVLYKPTPGSVGPDAVCLLVCDQSGLCTQVTVPVTIVDPTPPGTTPVAPVVTPTPIVVTAAS</sequence>
<name>A0A2K8ZAS4_9BACT</name>